<feature type="domain" description="Phage shock protein PspC N-terminal" evidence="8">
    <location>
        <begin position="4"/>
        <end position="65"/>
    </location>
</feature>
<dbReference type="Pfam" id="PF04024">
    <property type="entry name" value="PspC"/>
    <property type="match status" value="1"/>
</dbReference>
<evidence type="ECO:0000313" key="10">
    <source>
        <dbReference type="EMBL" id="QDO91229.1"/>
    </source>
</evidence>
<keyword evidence="4 7" id="KW-1133">Transmembrane helix</keyword>
<reference evidence="10 12" key="2">
    <citation type="submission" date="2019-07" db="EMBL/GenBank/DDBJ databases">
        <title>Genome assembly of a nasal isolate of Dolosigranulum pigrum from a chronic sinusitis patient.</title>
        <authorList>
            <person name="Baig S."/>
            <person name="Overballe-Petersen S."/>
            <person name="Kaspar U."/>
            <person name="Rendboe A."/>
            <person name="de Man T."/>
            <person name="Liu C."/>
            <person name="Price L.B."/>
            <person name="Stegger M."/>
            <person name="Becker K."/>
            <person name="Skytt Andersen P."/>
        </authorList>
    </citation>
    <scope>NUCLEOTIDE SEQUENCE [LARGE SCALE GENOMIC DNA]</scope>
    <source>
        <strain evidence="10 12">83VPs-KB5</strain>
    </source>
</reference>
<protein>
    <submittedName>
        <fullName evidence="10">PspC domain-containing protein</fullName>
    </submittedName>
</protein>
<evidence type="ECO:0000256" key="3">
    <source>
        <dbReference type="ARBA" id="ARBA00022692"/>
    </source>
</evidence>
<accession>A0A1S8KMA4</accession>
<dbReference type="AlphaFoldDB" id="A0A1S8KMA4"/>
<evidence type="ECO:0000256" key="4">
    <source>
        <dbReference type="ARBA" id="ARBA00022989"/>
    </source>
</evidence>
<dbReference type="Proteomes" id="UP000315953">
    <property type="component" value="Chromosome"/>
</dbReference>
<dbReference type="Proteomes" id="UP000190409">
    <property type="component" value="Unassembled WGS sequence"/>
</dbReference>
<dbReference type="EMBL" id="MUYF01000003">
    <property type="protein sequence ID" value="OOL80681.1"/>
    <property type="molecule type" value="Genomic_DNA"/>
</dbReference>
<keyword evidence="5 7" id="KW-0472">Membrane</keyword>
<evidence type="ECO:0000313" key="9">
    <source>
        <dbReference type="EMBL" id="OOL80681.1"/>
    </source>
</evidence>
<sequence>MSSQKLYKSKNNSILFGVLGGLSEYFKVDPVLCRVLFVIAVVMLDTLSGLFILVYIVLAFVMPEKPVDYSDQPLDHSHYNQTPKQPIDVDEMDEDEWSNF</sequence>
<dbReference type="InterPro" id="IPR007168">
    <property type="entry name" value="Phageshock_PspC_N"/>
</dbReference>
<reference evidence="9 11" key="1">
    <citation type="submission" date="2017-01" db="EMBL/GenBank/DDBJ databases">
        <title>Complete Genome Sequence of Dolosigranulum pigrum isolated from a Patient with interstitial lung disease.</title>
        <authorList>
            <person name="Mukhopadhyay R."/>
            <person name="Joaquin J."/>
            <person name="Hogue R."/>
            <person name="Fitzgerald S."/>
            <person name="Jospin G."/>
            <person name="Eisen J.A."/>
            <person name="Chaturvedi V."/>
        </authorList>
    </citation>
    <scope>NUCLEOTIDE SEQUENCE [LARGE SCALE GENOMIC DNA]</scope>
    <source>
        <strain evidence="9 11">15S00348</strain>
    </source>
</reference>
<evidence type="ECO:0000256" key="6">
    <source>
        <dbReference type="SAM" id="MobiDB-lite"/>
    </source>
</evidence>
<evidence type="ECO:0000313" key="12">
    <source>
        <dbReference type="Proteomes" id="UP000315953"/>
    </source>
</evidence>
<feature type="transmembrane region" description="Helical" evidence="7">
    <location>
        <begin position="35"/>
        <end position="61"/>
    </location>
</feature>
<dbReference type="GO" id="GO:0005886">
    <property type="term" value="C:plasma membrane"/>
    <property type="evidence" value="ECO:0007669"/>
    <property type="project" value="UniProtKB-SubCell"/>
</dbReference>
<dbReference type="EMBL" id="CP041626">
    <property type="protein sequence ID" value="QDO91229.1"/>
    <property type="molecule type" value="Genomic_DNA"/>
</dbReference>
<gene>
    <name evidence="9" type="ORF">BWX42_01790</name>
    <name evidence="10" type="ORF">FNV33_03855</name>
</gene>
<dbReference type="InterPro" id="IPR052027">
    <property type="entry name" value="PspC"/>
</dbReference>
<feature type="compositionally biased region" description="Acidic residues" evidence="6">
    <location>
        <begin position="88"/>
        <end position="100"/>
    </location>
</feature>
<evidence type="ECO:0000256" key="1">
    <source>
        <dbReference type="ARBA" id="ARBA00004162"/>
    </source>
</evidence>
<comment type="subcellular location">
    <subcellularLocation>
        <location evidence="1">Cell membrane</location>
        <topology evidence="1">Single-pass membrane protein</topology>
    </subcellularLocation>
</comment>
<evidence type="ECO:0000313" key="11">
    <source>
        <dbReference type="Proteomes" id="UP000190409"/>
    </source>
</evidence>
<evidence type="ECO:0000256" key="2">
    <source>
        <dbReference type="ARBA" id="ARBA00022475"/>
    </source>
</evidence>
<keyword evidence="3 7" id="KW-0812">Transmembrane</keyword>
<dbReference type="PANTHER" id="PTHR33885:SF3">
    <property type="entry name" value="PHAGE SHOCK PROTEIN C"/>
    <property type="match status" value="1"/>
</dbReference>
<evidence type="ECO:0000256" key="5">
    <source>
        <dbReference type="ARBA" id="ARBA00023136"/>
    </source>
</evidence>
<evidence type="ECO:0000256" key="7">
    <source>
        <dbReference type="SAM" id="Phobius"/>
    </source>
</evidence>
<organism evidence="9 11">
    <name type="scientific">Dolosigranulum pigrum</name>
    <dbReference type="NCBI Taxonomy" id="29394"/>
    <lineage>
        <taxon>Bacteria</taxon>
        <taxon>Bacillati</taxon>
        <taxon>Bacillota</taxon>
        <taxon>Bacilli</taxon>
        <taxon>Lactobacillales</taxon>
        <taxon>Carnobacteriaceae</taxon>
        <taxon>Dolosigranulum</taxon>
    </lineage>
</organism>
<feature type="region of interest" description="Disordered" evidence="6">
    <location>
        <begin position="71"/>
        <end position="100"/>
    </location>
</feature>
<dbReference type="PANTHER" id="PTHR33885">
    <property type="entry name" value="PHAGE SHOCK PROTEIN C"/>
    <property type="match status" value="1"/>
</dbReference>
<dbReference type="RefSeq" id="WP_077862218.1">
    <property type="nucleotide sequence ID" value="NZ_CALFGV010000019.1"/>
</dbReference>
<name>A0A1S8KMA4_9LACT</name>
<keyword evidence="2" id="KW-1003">Cell membrane</keyword>
<evidence type="ECO:0000259" key="8">
    <source>
        <dbReference type="Pfam" id="PF04024"/>
    </source>
</evidence>
<proteinExistence type="predicted"/>
<dbReference type="KEGG" id="dpm:FNV33_03855"/>